<dbReference type="SUPFAM" id="SSF88659">
    <property type="entry name" value="Sigma3 and sigma4 domains of RNA polymerase sigma factors"/>
    <property type="match status" value="1"/>
</dbReference>
<dbReference type="Gene3D" id="1.10.10.10">
    <property type="entry name" value="Winged helix-like DNA-binding domain superfamily/Winged helix DNA-binding domain"/>
    <property type="match status" value="1"/>
</dbReference>
<keyword evidence="4" id="KW-0804">Transcription</keyword>
<evidence type="ECO:0000313" key="7">
    <source>
        <dbReference type="EMBL" id="QGM48303.1"/>
    </source>
</evidence>
<dbReference type="InterPro" id="IPR013249">
    <property type="entry name" value="RNA_pol_sigma70_r4_t2"/>
</dbReference>
<evidence type="ECO:0000259" key="6">
    <source>
        <dbReference type="Pfam" id="PF08281"/>
    </source>
</evidence>
<dbReference type="GO" id="GO:0016987">
    <property type="term" value="F:sigma factor activity"/>
    <property type="evidence" value="ECO:0007669"/>
    <property type="project" value="UniProtKB-KW"/>
</dbReference>
<dbReference type="NCBIfam" id="TIGR02937">
    <property type="entry name" value="sigma70-ECF"/>
    <property type="match status" value="1"/>
</dbReference>
<evidence type="ECO:0000256" key="1">
    <source>
        <dbReference type="ARBA" id="ARBA00010641"/>
    </source>
</evidence>
<keyword evidence="8" id="KW-1185">Reference proteome</keyword>
<evidence type="ECO:0000313" key="8">
    <source>
        <dbReference type="Proteomes" id="UP000309061"/>
    </source>
</evidence>
<dbReference type="InterPro" id="IPR007627">
    <property type="entry name" value="RNA_pol_sigma70_r2"/>
</dbReference>
<keyword evidence="3" id="KW-0731">Sigma factor</keyword>
<dbReference type="InterPro" id="IPR014284">
    <property type="entry name" value="RNA_pol_sigma-70_dom"/>
</dbReference>
<dbReference type="GO" id="GO:0006352">
    <property type="term" value="P:DNA-templated transcription initiation"/>
    <property type="evidence" value="ECO:0007669"/>
    <property type="project" value="InterPro"/>
</dbReference>
<dbReference type="KEGG" id="mhey:H2LOC_020600"/>
<keyword evidence="7" id="KW-0614">Plasmid</keyword>
<protein>
    <submittedName>
        <fullName evidence="7">RNA polymerase sigma factor</fullName>
    </submittedName>
</protein>
<dbReference type="PANTHER" id="PTHR43133:SF51">
    <property type="entry name" value="RNA POLYMERASE SIGMA FACTOR"/>
    <property type="match status" value="1"/>
</dbReference>
<dbReference type="InterPro" id="IPR013325">
    <property type="entry name" value="RNA_pol_sigma_r2"/>
</dbReference>
<dbReference type="EMBL" id="CP046053">
    <property type="protein sequence ID" value="QGM48303.1"/>
    <property type="molecule type" value="Genomic_DNA"/>
</dbReference>
<keyword evidence="2" id="KW-0805">Transcription regulation</keyword>
<dbReference type="InterPro" id="IPR039425">
    <property type="entry name" value="RNA_pol_sigma-70-like"/>
</dbReference>
<dbReference type="PANTHER" id="PTHR43133">
    <property type="entry name" value="RNA POLYMERASE ECF-TYPE SIGMA FACTO"/>
    <property type="match status" value="1"/>
</dbReference>
<comment type="similarity">
    <text evidence="1">Belongs to the sigma-70 factor family. ECF subfamily.</text>
</comment>
<dbReference type="InterPro" id="IPR036388">
    <property type="entry name" value="WH-like_DNA-bd_sf"/>
</dbReference>
<dbReference type="CDD" id="cd06171">
    <property type="entry name" value="Sigma70_r4"/>
    <property type="match status" value="1"/>
</dbReference>
<dbReference type="Pfam" id="PF08281">
    <property type="entry name" value="Sigma70_r4_2"/>
    <property type="match status" value="1"/>
</dbReference>
<gene>
    <name evidence="7" type="ORF">H2LOC_020600</name>
</gene>
<dbReference type="Gene3D" id="1.10.1740.10">
    <property type="match status" value="1"/>
</dbReference>
<geneLocation type="plasmid" evidence="7">
    <name>unnamed1</name>
</geneLocation>
<proteinExistence type="inferred from homology"/>
<accession>A0A6B8KMV4</accession>
<feature type="domain" description="RNA polymerase sigma factor 70 region 4 type 2" evidence="6">
    <location>
        <begin position="140"/>
        <end position="191"/>
    </location>
</feature>
<dbReference type="Proteomes" id="UP000309061">
    <property type="component" value="Plasmid unnamed1"/>
</dbReference>
<evidence type="ECO:0000259" key="5">
    <source>
        <dbReference type="Pfam" id="PF04542"/>
    </source>
</evidence>
<dbReference type="NCBIfam" id="NF008888">
    <property type="entry name" value="PRK11922.1"/>
    <property type="match status" value="1"/>
</dbReference>
<dbReference type="InterPro" id="IPR013324">
    <property type="entry name" value="RNA_pol_sigma_r3/r4-like"/>
</dbReference>
<reference evidence="7 8" key="1">
    <citation type="submission" date="2019-11" db="EMBL/GenBank/DDBJ databases">
        <title>The genome sequence of Methylocystis heyeri.</title>
        <authorList>
            <person name="Oshkin I.Y."/>
            <person name="Miroshnikov K."/>
            <person name="Dedysh S.N."/>
        </authorList>
    </citation>
    <scope>NUCLEOTIDE SEQUENCE [LARGE SCALE GENOMIC DNA]</scope>
    <source>
        <strain evidence="7 8">H2</strain>
        <plasmid evidence="7 8">unnamed1</plasmid>
    </source>
</reference>
<dbReference type="Pfam" id="PF04542">
    <property type="entry name" value="Sigma70_r2"/>
    <property type="match status" value="1"/>
</dbReference>
<evidence type="ECO:0000256" key="4">
    <source>
        <dbReference type="ARBA" id="ARBA00023163"/>
    </source>
</evidence>
<organism evidence="7 8">
    <name type="scientific">Methylocystis heyeri</name>
    <dbReference type="NCBI Taxonomy" id="391905"/>
    <lineage>
        <taxon>Bacteria</taxon>
        <taxon>Pseudomonadati</taxon>
        <taxon>Pseudomonadota</taxon>
        <taxon>Alphaproteobacteria</taxon>
        <taxon>Hyphomicrobiales</taxon>
        <taxon>Methylocystaceae</taxon>
        <taxon>Methylocystis</taxon>
    </lineage>
</organism>
<sequence length="249" mass="27724">MRRSAEARFVDAELAQLTDVELIDLVVGGEAAAFAALLPRYNRKLYRAARAMSGDSVEAEDIVQETWMRAYAHLPDFRKESALSTWLLRILMNEVLGRKRRAKATIELDETSEEQMSSVIMFPNCGSDPESSMSRTQVRNLLELAIDTLPPDFRTVFVLRSVEELSGAEVAEQLGIPEATVKTRLHRARALMQRELAKSFSGALTDVFPFGGARCEALRNRVLLNVGQLRQLGVDEKDVQEVAAQGNSV</sequence>
<dbReference type="GO" id="GO:0003677">
    <property type="term" value="F:DNA binding"/>
    <property type="evidence" value="ECO:0007669"/>
    <property type="project" value="InterPro"/>
</dbReference>
<evidence type="ECO:0000256" key="3">
    <source>
        <dbReference type="ARBA" id="ARBA00023082"/>
    </source>
</evidence>
<dbReference type="OrthoDB" id="9780326at2"/>
<dbReference type="SUPFAM" id="SSF88946">
    <property type="entry name" value="Sigma2 domain of RNA polymerase sigma factors"/>
    <property type="match status" value="1"/>
</dbReference>
<evidence type="ECO:0000256" key="2">
    <source>
        <dbReference type="ARBA" id="ARBA00023015"/>
    </source>
</evidence>
<dbReference type="AlphaFoldDB" id="A0A6B8KMV4"/>
<feature type="domain" description="RNA polymerase sigma-70 region 2" evidence="5">
    <location>
        <begin position="40"/>
        <end position="103"/>
    </location>
</feature>
<name>A0A6B8KMV4_9HYPH</name>